<feature type="domain" description="SnoaL-like" evidence="1">
    <location>
        <begin position="11"/>
        <end position="103"/>
    </location>
</feature>
<proteinExistence type="predicted"/>
<dbReference type="Proteomes" id="UP000230407">
    <property type="component" value="Unassembled WGS sequence"/>
</dbReference>
<dbReference type="EMBL" id="PGGW01000011">
    <property type="protein sequence ID" value="PJE99720.1"/>
    <property type="molecule type" value="Genomic_DNA"/>
</dbReference>
<sequence>MTGDWTTRAVIERYWSAAQARDWDAFGALLAPGVVYELPQTRERVRGREAYVRFNAEYPGAWRVTVERVVAEERRGVSWTSFTVDGDTVPGLCFFTLDGDGLIDTVTDFWPEPYEPPAGREHLVERY</sequence>
<dbReference type="AlphaFoldDB" id="A0A2M8M685"/>
<dbReference type="InterPro" id="IPR037401">
    <property type="entry name" value="SnoaL-like"/>
</dbReference>
<evidence type="ECO:0000259" key="1">
    <source>
        <dbReference type="Pfam" id="PF12680"/>
    </source>
</evidence>
<name>A0A2M8M685_9ACTN</name>
<evidence type="ECO:0000313" key="2">
    <source>
        <dbReference type="EMBL" id="PJE99720.1"/>
    </source>
</evidence>
<dbReference type="RefSeq" id="WP_100200761.1">
    <property type="nucleotide sequence ID" value="NZ_PGGW01000011.1"/>
</dbReference>
<dbReference type="InterPro" id="IPR032710">
    <property type="entry name" value="NTF2-like_dom_sf"/>
</dbReference>
<accession>A0A2M8M685</accession>
<reference evidence="2 3" key="1">
    <citation type="submission" date="2017-11" db="EMBL/GenBank/DDBJ databases">
        <title>Streptomyces carmine sp. nov., a novel actinomycete isolated from Sophora alopecuroides in Xinjiang, China.</title>
        <authorList>
            <person name="Wang Y."/>
            <person name="Luo X."/>
            <person name="Wan C."/>
            <person name="Zhang L."/>
        </authorList>
    </citation>
    <scope>NUCLEOTIDE SEQUENCE [LARGE SCALE GENOMIC DNA]</scope>
    <source>
        <strain evidence="2 3">TRM SA0054</strain>
    </source>
</reference>
<organism evidence="2 3">
    <name type="scientific">Streptomyces carminius</name>
    <dbReference type="NCBI Taxonomy" id="2665496"/>
    <lineage>
        <taxon>Bacteria</taxon>
        <taxon>Bacillati</taxon>
        <taxon>Actinomycetota</taxon>
        <taxon>Actinomycetes</taxon>
        <taxon>Kitasatosporales</taxon>
        <taxon>Streptomycetaceae</taxon>
        <taxon>Streptomyces</taxon>
    </lineage>
</organism>
<evidence type="ECO:0000313" key="3">
    <source>
        <dbReference type="Proteomes" id="UP000230407"/>
    </source>
</evidence>
<dbReference type="Pfam" id="PF12680">
    <property type="entry name" value="SnoaL_2"/>
    <property type="match status" value="1"/>
</dbReference>
<dbReference type="Gene3D" id="3.10.450.50">
    <property type="match status" value="1"/>
</dbReference>
<gene>
    <name evidence="2" type="ORF">CUT44_04300</name>
</gene>
<keyword evidence="3" id="KW-1185">Reference proteome</keyword>
<dbReference type="SUPFAM" id="SSF54427">
    <property type="entry name" value="NTF2-like"/>
    <property type="match status" value="1"/>
</dbReference>
<protein>
    <recommendedName>
        <fullName evidence="1">SnoaL-like domain-containing protein</fullName>
    </recommendedName>
</protein>
<comment type="caution">
    <text evidence="2">The sequence shown here is derived from an EMBL/GenBank/DDBJ whole genome shotgun (WGS) entry which is preliminary data.</text>
</comment>